<comment type="caution">
    <text evidence="1">The sequence shown here is derived from an EMBL/GenBank/DDBJ whole genome shotgun (WGS) entry which is preliminary data.</text>
</comment>
<reference evidence="1 2" key="1">
    <citation type="journal article" date="2018" name="Environ. Microbiol.">
        <title>Isolation and genomic characterization of Novimethylophilus kurashikiensis gen. nov. sp. nov., a new lanthanide-dependent methylotrophic species of Methylophilaceae.</title>
        <authorList>
            <person name="Lv H."/>
            <person name="Sahin N."/>
            <person name="Tani A."/>
        </authorList>
    </citation>
    <scope>NUCLEOTIDE SEQUENCE [LARGE SCALE GENOMIC DNA]</scope>
    <source>
        <strain evidence="1 2">La2-4</strain>
    </source>
</reference>
<organism evidence="1 2">
    <name type="scientific">Novimethylophilus kurashikiensis</name>
    <dbReference type="NCBI Taxonomy" id="1825523"/>
    <lineage>
        <taxon>Bacteria</taxon>
        <taxon>Pseudomonadati</taxon>
        <taxon>Pseudomonadota</taxon>
        <taxon>Betaproteobacteria</taxon>
        <taxon>Nitrosomonadales</taxon>
        <taxon>Methylophilaceae</taxon>
        <taxon>Novimethylophilus</taxon>
    </lineage>
</organism>
<dbReference type="AlphaFoldDB" id="A0A2R5FI71"/>
<accession>A0A2R5FI71</accession>
<keyword evidence="2" id="KW-1185">Reference proteome</keyword>
<evidence type="ECO:0000313" key="1">
    <source>
        <dbReference type="EMBL" id="GBG15701.1"/>
    </source>
</evidence>
<name>A0A2R5FI71_9PROT</name>
<evidence type="ECO:0000313" key="2">
    <source>
        <dbReference type="Proteomes" id="UP000245081"/>
    </source>
</evidence>
<dbReference type="RefSeq" id="WP_109016841.1">
    <property type="nucleotide sequence ID" value="NZ_BDOQ01000019.1"/>
</dbReference>
<dbReference type="EMBL" id="BDOQ01000019">
    <property type="protein sequence ID" value="GBG15701.1"/>
    <property type="molecule type" value="Genomic_DNA"/>
</dbReference>
<proteinExistence type="predicted"/>
<protein>
    <submittedName>
        <fullName evidence="1">Uncharacterized protein</fullName>
    </submittedName>
</protein>
<dbReference type="Proteomes" id="UP000245081">
    <property type="component" value="Unassembled WGS sequence"/>
</dbReference>
<sequence>MPKKRGGQRKHWAEEARVWVWYCEIKRRCDWSDYALDQAFAWTEEGKAARSSDDHRPRTFEWIRKSARKPAGRDPRWRGMIDLVAAVDQHPLFHGTQTLYMAGFWDVLQEPTSTPSIVQMRIDRLLQINGLVRVNPDTATAIAKLIEKYGREQVFDRCLLLSLKRMDSLSGMALLWLLYLQTEPAHNWRFRAVIETIADKLLDDFFSHYFSLDTHLKYYTDAINTLQHIRLDMSDRPPQGYGYIETIGTWPILPRELIDSISADQLFYLEAL</sequence>
<dbReference type="OrthoDB" id="9156521at2"/>
<gene>
    <name evidence="1" type="ORF">NMK_3312</name>
</gene>